<dbReference type="Pfam" id="PF00359">
    <property type="entry name" value="PTS_EIIA_2"/>
    <property type="match status" value="1"/>
</dbReference>
<dbReference type="NCBIfam" id="TIGR00829">
    <property type="entry name" value="FRU"/>
    <property type="match status" value="1"/>
</dbReference>
<evidence type="ECO:0000256" key="12">
    <source>
        <dbReference type="SAM" id="Phobius"/>
    </source>
</evidence>
<dbReference type="InterPro" id="IPR003352">
    <property type="entry name" value="PTS_EIIC"/>
</dbReference>
<dbReference type="InterPro" id="IPR036095">
    <property type="entry name" value="PTS_EIIB-like_sf"/>
</dbReference>
<feature type="transmembrane region" description="Helical" evidence="12">
    <location>
        <begin position="301"/>
        <end position="326"/>
    </location>
</feature>
<keyword evidence="5" id="KW-0597">Phosphoprotein</keyword>
<accession>A0A9D1IS62</accession>
<dbReference type="InterPro" id="IPR004715">
    <property type="entry name" value="PTS_IIA_fruc"/>
</dbReference>
<feature type="transmembrane region" description="Helical" evidence="12">
    <location>
        <begin position="411"/>
        <end position="431"/>
    </location>
</feature>
<feature type="transmembrane region" description="Helical" evidence="12">
    <location>
        <begin position="479"/>
        <end position="503"/>
    </location>
</feature>
<evidence type="ECO:0000256" key="8">
    <source>
        <dbReference type="ARBA" id="ARBA00022683"/>
    </source>
</evidence>
<dbReference type="EMBL" id="DVMX01000161">
    <property type="protein sequence ID" value="HIU42578.1"/>
    <property type="molecule type" value="Genomic_DNA"/>
</dbReference>
<comment type="subcellular location">
    <subcellularLocation>
        <location evidence="1">Cell inner membrane</location>
        <topology evidence="1">Multi-pass membrane protein</topology>
    </subcellularLocation>
    <subcellularLocation>
        <location evidence="2">Cytoplasm</location>
    </subcellularLocation>
</comment>
<dbReference type="InterPro" id="IPR003501">
    <property type="entry name" value="PTS_EIIB_2/3"/>
</dbReference>
<dbReference type="Gene3D" id="3.40.50.2300">
    <property type="match status" value="1"/>
</dbReference>
<dbReference type="Proteomes" id="UP000824082">
    <property type="component" value="Unassembled WGS sequence"/>
</dbReference>
<dbReference type="Pfam" id="PF02378">
    <property type="entry name" value="PTS_EIIC"/>
    <property type="match status" value="1"/>
</dbReference>
<evidence type="ECO:0000256" key="10">
    <source>
        <dbReference type="ARBA" id="ARBA00022989"/>
    </source>
</evidence>
<evidence type="ECO:0000256" key="7">
    <source>
        <dbReference type="ARBA" id="ARBA00022679"/>
    </source>
</evidence>
<sequence length="687" mass="71417">MRIIDLLSPKGIDLNVKVSTKEQAIDKLVSLMDATGKISDVAAYKAAVKKREEEGTTAMGEGVAIPHAKTDAVKAPGLAAMLVPDGCDYDTPDGEPAKLFFLIAAPNTEDNVHLDVLAQLSILLMDDSFRQNLMAAKTVEEFLKIIDDAETAKDGEVKETSADGYTVLAVTACPTGIAHTYMAAEALEQAGKKLGISIKVETDGSGGVKNALTADEIAAAKCIILATDTKVPTARFDGKKVIQVKVADGIHKSEELVTRAAAGDGEVYHEAGGSKSSSEEEKGGVGHQIYKHLMSGVSHMLPFVIGGGILTALAFLVDTICGYGSVGADFGMVTPLAAFFKTVGGLAMGLMVPVLAGYIAYSIADRPGLAVGFTGGLIAANGNALVEFTHIDEMGGFQNFLGNYLFNNSGNTVSGFLGGLAAGFLAGFIVLGLEKLCSKLPPSLEGIKPTLIYPLVGIFVISVLMYFIFNPIIGIINTWLSNMLLAISGAGLMILLGLLLGAMMAIDMGGPINKAAYVFGTMCLGMAVDNPAAANDYYMIMAAIMVGGMVPPVGIALATTFFPNRFTIAERNSTVSNYLMGASFITEGAIPFAASDPLHVIPATAAGAGVAGLLSTLFGCTLMAPHGGVFVFATVGNPFMYIVAWLVGSVVTMLLLALLKKPRPEYAAEKAEADAKKAAAKAAKAAK</sequence>
<feature type="domain" description="PTS EIIC type-2" evidence="15">
    <location>
        <begin position="289"/>
        <end position="669"/>
    </location>
</feature>
<gene>
    <name evidence="16" type="ORF">IAD19_08530</name>
</gene>
<evidence type="ECO:0000313" key="17">
    <source>
        <dbReference type="Proteomes" id="UP000824082"/>
    </source>
</evidence>
<dbReference type="PROSITE" id="PS51104">
    <property type="entry name" value="PTS_EIIC_TYPE_2"/>
    <property type="match status" value="1"/>
</dbReference>
<reference evidence="16" key="2">
    <citation type="journal article" date="2021" name="PeerJ">
        <title>Extensive microbial diversity within the chicken gut microbiome revealed by metagenomics and culture.</title>
        <authorList>
            <person name="Gilroy R."/>
            <person name="Ravi A."/>
            <person name="Getino M."/>
            <person name="Pursley I."/>
            <person name="Horton D.L."/>
            <person name="Alikhan N.F."/>
            <person name="Baker D."/>
            <person name="Gharbi K."/>
            <person name="Hall N."/>
            <person name="Watson M."/>
            <person name="Adriaenssens E.M."/>
            <person name="Foster-Nyarko E."/>
            <person name="Jarju S."/>
            <person name="Secka A."/>
            <person name="Antonio M."/>
            <person name="Oren A."/>
            <person name="Chaudhuri R.R."/>
            <person name="La Ragione R."/>
            <person name="Hildebrand F."/>
            <person name="Pallen M.J."/>
        </authorList>
    </citation>
    <scope>NUCLEOTIDE SEQUENCE</scope>
    <source>
        <strain evidence="16">4509</strain>
    </source>
</reference>
<dbReference type="GO" id="GO:0090563">
    <property type="term" value="F:protein-phosphocysteine-sugar phosphotransferase activity"/>
    <property type="evidence" value="ECO:0007669"/>
    <property type="project" value="TreeGrafter"/>
</dbReference>
<dbReference type="SUPFAM" id="SSF55804">
    <property type="entry name" value="Phoshotransferase/anion transport protein"/>
    <property type="match status" value="1"/>
</dbReference>
<dbReference type="PROSITE" id="PS00372">
    <property type="entry name" value="PTS_EIIA_TYPE_2_HIS"/>
    <property type="match status" value="1"/>
</dbReference>
<dbReference type="InterPro" id="IPR013011">
    <property type="entry name" value="PTS_EIIB_2"/>
</dbReference>
<keyword evidence="11 12" id="KW-0472">Membrane</keyword>
<keyword evidence="3" id="KW-0813">Transport</keyword>
<comment type="caution">
    <text evidence="16">The sequence shown here is derived from an EMBL/GenBank/DDBJ whole genome shotgun (WGS) entry which is preliminary data.</text>
</comment>
<dbReference type="GO" id="GO:0005886">
    <property type="term" value="C:plasma membrane"/>
    <property type="evidence" value="ECO:0007669"/>
    <property type="project" value="UniProtKB-SubCell"/>
</dbReference>
<dbReference type="FunFam" id="3.40.930.10:FF:000009">
    <property type="entry name" value="PTS system, fructose specific IIABC component"/>
    <property type="match status" value="1"/>
</dbReference>
<reference evidence="16" key="1">
    <citation type="submission" date="2020-10" db="EMBL/GenBank/DDBJ databases">
        <authorList>
            <person name="Gilroy R."/>
        </authorList>
    </citation>
    <scope>NUCLEOTIDE SEQUENCE</scope>
    <source>
        <strain evidence="16">4509</strain>
    </source>
</reference>
<evidence type="ECO:0000256" key="9">
    <source>
        <dbReference type="ARBA" id="ARBA00022692"/>
    </source>
</evidence>
<feature type="domain" description="PTS EIIA type-2" evidence="13">
    <location>
        <begin position="5"/>
        <end position="149"/>
    </location>
</feature>
<feature type="transmembrane region" description="Helical" evidence="12">
    <location>
        <begin position="338"/>
        <end position="361"/>
    </location>
</feature>
<dbReference type="InterPro" id="IPR006327">
    <property type="entry name" value="PTS_IIC_fruc"/>
</dbReference>
<dbReference type="NCBIfam" id="TIGR00848">
    <property type="entry name" value="fruA"/>
    <property type="match status" value="1"/>
</dbReference>
<evidence type="ECO:0000259" key="14">
    <source>
        <dbReference type="PROSITE" id="PS51099"/>
    </source>
</evidence>
<keyword evidence="7" id="KW-0808">Transferase</keyword>
<feature type="domain" description="PTS EIIB type-2" evidence="14">
    <location>
        <begin position="167"/>
        <end position="262"/>
    </location>
</feature>
<dbReference type="SUPFAM" id="SSF52794">
    <property type="entry name" value="PTS system IIB component-like"/>
    <property type="match status" value="1"/>
</dbReference>
<feature type="transmembrane region" description="Helical" evidence="12">
    <location>
        <begin position="610"/>
        <end position="633"/>
    </location>
</feature>
<evidence type="ECO:0000256" key="4">
    <source>
        <dbReference type="ARBA" id="ARBA00022475"/>
    </source>
</evidence>
<dbReference type="NCBIfam" id="TIGR01427">
    <property type="entry name" value="PTS_IIC_fructo"/>
    <property type="match status" value="1"/>
</dbReference>
<dbReference type="GO" id="GO:0009401">
    <property type="term" value="P:phosphoenolpyruvate-dependent sugar phosphotransferase system"/>
    <property type="evidence" value="ECO:0007669"/>
    <property type="project" value="UniProtKB-KW"/>
</dbReference>
<evidence type="ECO:0000256" key="3">
    <source>
        <dbReference type="ARBA" id="ARBA00022448"/>
    </source>
</evidence>
<dbReference type="GO" id="GO:0022877">
    <property type="term" value="F:protein-N(PI)-phosphohistidine-fructose phosphotransferase system transporter activity"/>
    <property type="evidence" value="ECO:0007669"/>
    <property type="project" value="InterPro"/>
</dbReference>
<keyword evidence="4" id="KW-1003">Cell membrane</keyword>
<dbReference type="PROSITE" id="PS51094">
    <property type="entry name" value="PTS_EIIA_TYPE_2"/>
    <property type="match status" value="1"/>
</dbReference>
<protein>
    <submittedName>
        <fullName evidence="16">PTS sugar transporter subunit IIA</fullName>
    </submittedName>
</protein>
<keyword evidence="6 16" id="KW-0762">Sugar transport</keyword>
<evidence type="ECO:0000256" key="5">
    <source>
        <dbReference type="ARBA" id="ARBA00022553"/>
    </source>
</evidence>
<dbReference type="GO" id="GO:0005737">
    <property type="term" value="C:cytoplasm"/>
    <property type="evidence" value="ECO:0007669"/>
    <property type="project" value="UniProtKB-SubCell"/>
</dbReference>
<evidence type="ECO:0000313" key="16">
    <source>
        <dbReference type="EMBL" id="HIU42578.1"/>
    </source>
</evidence>
<dbReference type="InterPro" id="IPR050864">
    <property type="entry name" value="Bacterial_PTS_Sugar_Transport"/>
</dbReference>
<dbReference type="InterPro" id="IPR013014">
    <property type="entry name" value="PTS_EIIC_2"/>
</dbReference>
<dbReference type="PROSITE" id="PS51099">
    <property type="entry name" value="PTS_EIIB_TYPE_2"/>
    <property type="match status" value="1"/>
</dbReference>
<name>A0A9D1IS62_9FIRM</name>
<feature type="transmembrane region" description="Helical" evidence="12">
    <location>
        <begin position="539"/>
        <end position="562"/>
    </location>
</feature>
<proteinExistence type="predicted"/>
<dbReference type="GO" id="GO:0005351">
    <property type="term" value="F:carbohydrate:proton symporter activity"/>
    <property type="evidence" value="ECO:0007669"/>
    <property type="project" value="InterPro"/>
</dbReference>
<dbReference type="FunFam" id="3.40.50.2300:FF:000014">
    <property type="entry name" value="PTS system fructose-like transporter subunit IIB"/>
    <property type="match status" value="1"/>
</dbReference>
<dbReference type="CDD" id="cd00211">
    <property type="entry name" value="PTS_IIA_fru"/>
    <property type="match status" value="1"/>
</dbReference>
<evidence type="ECO:0000256" key="11">
    <source>
        <dbReference type="ARBA" id="ARBA00023136"/>
    </source>
</evidence>
<feature type="transmembrane region" description="Helical" evidence="12">
    <location>
        <begin position="639"/>
        <end position="659"/>
    </location>
</feature>
<dbReference type="CDD" id="cd05569">
    <property type="entry name" value="PTS_IIB_fructose"/>
    <property type="match status" value="1"/>
</dbReference>
<dbReference type="InterPro" id="IPR003353">
    <property type="entry name" value="PTS_IIB_fruc"/>
</dbReference>
<dbReference type="PANTHER" id="PTHR30505">
    <property type="entry name" value="FRUCTOSE-LIKE PERMEASE"/>
    <property type="match status" value="1"/>
</dbReference>
<feature type="transmembrane region" description="Helical" evidence="12">
    <location>
        <begin position="451"/>
        <end position="473"/>
    </location>
</feature>
<dbReference type="AlphaFoldDB" id="A0A9D1IS62"/>
<feature type="transmembrane region" description="Helical" evidence="12">
    <location>
        <begin position="368"/>
        <end position="391"/>
    </location>
</feature>
<keyword evidence="8" id="KW-0598">Phosphotransferase system</keyword>
<dbReference type="Gene3D" id="3.40.930.10">
    <property type="entry name" value="Mannitol-specific EII, Chain A"/>
    <property type="match status" value="1"/>
</dbReference>
<dbReference type="InterPro" id="IPR016152">
    <property type="entry name" value="PTrfase/Anion_transptr"/>
</dbReference>
<evidence type="ECO:0000256" key="1">
    <source>
        <dbReference type="ARBA" id="ARBA00004429"/>
    </source>
</evidence>
<keyword evidence="10 12" id="KW-1133">Transmembrane helix</keyword>
<keyword evidence="9 12" id="KW-0812">Transmembrane</keyword>
<organism evidence="16 17">
    <name type="scientific">Candidatus Egerieicola faecale</name>
    <dbReference type="NCBI Taxonomy" id="2840774"/>
    <lineage>
        <taxon>Bacteria</taxon>
        <taxon>Bacillati</taxon>
        <taxon>Bacillota</taxon>
        <taxon>Clostridia</taxon>
        <taxon>Eubacteriales</taxon>
        <taxon>Oscillospiraceae</taxon>
        <taxon>Oscillospiraceae incertae sedis</taxon>
        <taxon>Candidatus Egerieicola</taxon>
    </lineage>
</organism>
<evidence type="ECO:0000259" key="13">
    <source>
        <dbReference type="PROSITE" id="PS51094"/>
    </source>
</evidence>
<evidence type="ECO:0000256" key="2">
    <source>
        <dbReference type="ARBA" id="ARBA00004496"/>
    </source>
</evidence>
<dbReference type="InterPro" id="IPR002178">
    <property type="entry name" value="PTS_EIIA_type-2_dom"/>
</dbReference>
<dbReference type="PANTHER" id="PTHR30505:SF28">
    <property type="entry name" value="PTS SYSTEM 2-O-ALPHA-MANNOSYL-D-GLYCERATE-SPECIFIC EIIABC COMPONENT"/>
    <property type="match status" value="1"/>
</dbReference>
<evidence type="ECO:0000259" key="15">
    <source>
        <dbReference type="PROSITE" id="PS51104"/>
    </source>
</evidence>
<dbReference type="Pfam" id="PF02302">
    <property type="entry name" value="PTS_IIB"/>
    <property type="match status" value="1"/>
</dbReference>
<evidence type="ECO:0000256" key="6">
    <source>
        <dbReference type="ARBA" id="ARBA00022597"/>
    </source>
</evidence>